<dbReference type="Proteomes" id="UP000238937">
    <property type="component" value="Unassembled WGS sequence"/>
</dbReference>
<dbReference type="RefSeq" id="WP_106299766.1">
    <property type="nucleotide sequence ID" value="NZ_PVWO01000012.1"/>
</dbReference>
<evidence type="ECO:0000313" key="2">
    <source>
        <dbReference type="Proteomes" id="UP000238937"/>
    </source>
</evidence>
<comment type="caution">
    <text evidence="1">The sequence shown here is derived from an EMBL/GenBank/DDBJ whole genome shotgun (WGS) entry which is preliminary data.</text>
</comment>
<evidence type="ECO:0000313" key="1">
    <source>
        <dbReference type="EMBL" id="PSB59164.1"/>
    </source>
</evidence>
<dbReference type="EMBL" id="PVWO01000012">
    <property type="protein sequence ID" value="PSB59164.1"/>
    <property type="molecule type" value="Genomic_DNA"/>
</dbReference>
<sequence length="313" mass="35282">MTPNPTQKLTQLEDLIPETNVVATIEQDVATIIKLNNLEFRSSYDDLDFLVFALLPLHSNIRVALVSHQNAPVPGIEICVRHDLQDVGEAIALTLDRLNLTPEDLTWIDPQYEQDFFNATSTPLDIALNPSTAEIESFRISLLKNLKLLSDLGVDAYNTIENYDILILPENIDKYSEQSELNDSDGSIILGKLLKEEGARCANSYNLGLNANVFERRSSELWLGSVWVLNHTVLPLLISVVGRMLGETVQKRLEANRQIEDFQYLQNTDVTIIHAKLNFIDSKISTEIKFDGDADTFLKIIKSINDDRLSSKR</sequence>
<reference evidence="1 2" key="1">
    <citation type="submission" date="2018-03" db="EMBL/GenBank/DDBJ databases">
        <title>The ancient ancestry and fast evolution of plastids.</title>
        <authorList>
            <person name="Moore K.R."/>
            <person name="Magnabosco C."/>
            <person name="Momper L."/>
            <person name="Gold D.A."/>
            <person name="Bosak T."/>
            <person name="Fournier G.P."/>
        </authorList>
    </citation>
    <scope>NUCLEOTIDE SEQUENCE [LARGE SCALE GENOMIC DNA]</scope>
    <source>
        <strain evidence="1 2">CCALA 037</strain>
    </source>
</reference>
<gene>
    <name evidence="1" type="ORF">C7B77_01880</name>
</gene>
<organism evidence="1 2">
    <name type="scientific">Chamaesiphon polymorphus CCALA 037</name>
    <dbReference type="NCBI Taxonomy" id="2107692"/>
    <lineage>
        <taxon>Bacteria</taxon>
        <taxon>Bacillati</taxon>
        <taxon>Cyanobacteriota</taxon>
        <taxon>Cyanophyceae</taxon>
        <taxon>Gomontiellales</taxon>
        <taxon>Chamaesiphonaceae</taxon>
        <taxon>Chamaesiphon</taxon>
    </lineage>
</organism>
<dbReference type="OrthoDB" id="530069at2"/>
<proteinExistence type="predicted"/>
<name>A0A2T1GMN0_9CYAN</name>
<dbReference type="AlphaFoldDB" id="A0A2T1GMN0"/>
<accession>A0A2T1GMN0</accession>
<keyword evidence="2" id="KW-1185">Reference proteome</keyword>
<protein>
    <submittedName>
        <fullName evidence="1">Uncharacterized protein</fullName>
    </submittedName>
</protein>